<feature type="non-terminal residue" evidence="3">
    <location>
        <position position="249"/>
    </location>
</feature>
<dbReference type="GO" id="GO:0001725">
    <property type="term" value="C:stress fiber"/>
    <property type="evidence" value="ECO:0007669"/>
    <property type="project" value="TreeGrafter"/>
</dbReference>
<dbReference type="STRING" id="1965070.A0A3S3R1R2"/>
<dbReference type="Proteomes" id="UP000285301">
    <property type="component" value="Unassembled WGS sequence"/>
</dbReference>
<dbReference type="GO" id="GO:0035371">
    <property type="term" value="C:microtubule plus-end"/>
    <property type="evidence" value="ECO:0007669"/>
    <property type="project" value="TreeGrafter"/>
</dbReference>
<dbReference type="EMBL" id="NCKU01000113">
    <property type="protein sequence ID" value="RWS17155.1"/>
    <property type="molecule type" value="Genomic_DNA"/>
</dbReference>
<name>A0A3S3R1R2_9ACAR</name>
<feature type="region of interest" description="Disordered" evidence="1">
    <location>
        <begin position="200"/>
        <end position="249"/>
    </location>
</feature>
<dbReference type="InterPro" id="IPR001715">
    <property type="entry name" value="CH_dom"/>
</dbReference>
<feature type="domain" description="Calponin-homology (CH)" evidence="2">
    <location>
        <begin position="50"/>
        <end position="174"/>
    </location>
</feature>
<dbReference type="PANTHER" id="PTHR46756:SF18">
    <property type="entry name" value="GAS2-LIKE PROTEIN PICKLED EGGS"/>
    <property type="match status" value="1"/>
</dbReference>
<reference evidence="3 4" key="1">
    <citation type="journal article" date="2018" name="Gigascience">
        <title>Genomes of trombidid mites reveal novel predicted allergens and laterally-transferred genes associated with secondary metabolism.</title>
        <authorList>
            <person name="Dong X."/>
            <person name="Chaisiri K."/>
            <person name="Xia D."/>
            <person name="Armstrong S.D."/>
            <person name="Fang Y."/>
            <person name="Donnelly M.J."/>
            <person name="Kadowaki T."/>
            <person name="McGarry J.W."/>
            <person name="Darby A.C."/>
            <person name="Makepeace B.L."/>
        </authorList>
    </citation>
    <scope>NUCLEOTIDE SEQUENCE [LARGE SCALE GENOMIC DNA]</scope>
    <source>
        <strain evidence="3">UoL-WK</strain>
    </source>
</reference>
<dbReference type="GO" id="GO:0001578">
    <property type="term" value="P:microtubule bundle formation"/>
    <property type="evidence" value="ECO:0007669"/>
    <property type="project" value="TreeGrafter"/>
</dbReference>
<dbReference type="PANTHER" id="PTHR46756">
    <property type="entry name" value="TRANSGELIN"/>
    <property type="match status" value="1"/>
</dbReference>
<sequence>MSPTSEKMQNNCSFVDESGSEITSETDEFPTMQIEPRSLRSFKSSEEYLYAMKEDLAEWLNSLYSLNITAETFMDELETGVILCRHANNVMDSGRKLQMTNPLLNVQIPEKSVVYKTNVKPRTFQARDNVCNFISWCRSLRIRECLLFESDDLVLRKNERSFILCLLEVARKGSRFGVVVPLLVQMEQEIDREIESEASDHLNKEQHQKQHQKQHQQEHQQQQHFHEDQRPAAMQKVTNDLKHLHQRVS</sequence>
<dbReference type="CDD" id="cd21268">
    <property type="entry name" value="CH_GAS2L1_2"/>
    <property type="match status" value="1"/>
</dbReference>
<organism evidence="3 4">
    <name type="scientific">Dinothrombium tinctorium</name>
    <dbReference type="NCBI Taxonomy" id="1965070"/>
    <lineage>
        <taxon>Eukaryota</taxon>
        <taxon>Metazoa</taxon>
        <taxon>Ecdysozoa</taxon>
        <taxon>Arthropoda</taxon>
        <taxon>Chelicerata</taxon>
        <taxon>Arachnida</taxon>
        <taxon>Acari</taxon>
        <taxon>Acariformes</taxon>
        <taxon>Trombidiformes</taxon>
        <taxon>Prostigmata</taxon>
        <taxon>Anystina</taxon>
        <taxon>Parasitengona</taxon>
        <taxon>Trombidioidea</taxon>
        <taxon>Trombidiidae</taxon>
        <taxon>Dinothrombium</taxon>
    </lineage>
</organism>
<dbReference type="Gene3D" id="1.10.418.10">
    <property type="entry name" value="Calponin-like domain"/>
    <property type="match status" value="1"/>
</dbReference>
<proteinExistence type="predicted"/>
<dbReference type="OrthoDB" id="206130at2759"/>
<dbReference type="GO" id="GO:0008017">
    <property type="term" value="F:microtubule binding"/>
    <property type="evidence" value="ECO:0007669"/>
    <property type="project" value="TreeGrafter"/>
</dbReference>
<feature type="region of interest" description="Disordered" evidence="1">
    <location>
        <begin position="1"/>
        <end position="29"/>
    </location>
</feature>
<accession>A0A3S3R1R2</accession>
<dbReference type="Pfam" id="PF00307">
    <property type="entry name" value="CH"/>
    <property type="match status" value="1"/>
</dbReference>
<dbReference type="GO" id="GO:0008093">
    <property type="term" value="F:cytoskeletal anchor activity"/>
    <property type="evidence" value="ECO:0007669"/>
    <property type="project" value="TreeGrafter"/>
</dbReference>
<evidence type="ECO:0000313" key="4">
    <source>
        <dbReference type="Proteomes" id="UP000285301"/>
    </source>
</evidence>
<dbReference type="GO" id="GO:0031110">
    <property type="term" value="P:regulation of microtubule polymerization or depolymerization"/>
    <property type="evidence" value="ECO:0007669"/>
    <property type="project" value="TreeGrafter"/>
</dbReference>
<dbReference type="GO" id="GO:1904825">
    <property type="term" value="P:protein localization to microtubule plus-end"/>
    <property type="evidence" value="ECO:0007669"/>
    <property type="project" value="TreeGrafter"/>
</dbReference>
<dbReference type="GO" id="GO:0051015">
    <property type="term" value="F:actin filament binding"/>
    <property type="evidence" value="ECO:0007669"/>
    <property type="project" value="TreeGrafter"/>
</dbReference>
<dbReference type="GO" id="GO:0051764">
    <property type="term" value="P:actin crosslink formation"/>
    <property type="evidence" value="ECO:0007669"/>
    <property type="project" value="TreeGrafter"/>
</dbReference>
<dbReference type="PROSITE" id="PS50021">
    <property type="entry name" value="CH"/>
    <property type="match status" value="1"/>
</dbReference>
<evidence type="ECO:0000259" key="2">
    <source>
        <dbReference type="PROSITE" id="PS50021"/>
    </source>
</evidence>
<dbReference type="InterPro" id="IPR036872">
    <property type="entry name" value="CH_dom_sf"/>
</dbReference>
<gene>
    <name evidence="3" type="ORF">B4U79_11488</name>
</gene>
<dbReference type="SUPFAM" id="SSF47576">
    <property type="entry name" value="Calponin-homology domain, CH-domain"/>
    <property type="match status" value="1"/>
</dbReference>
<dbReference type="AlphaFoldDB" id="A0A3S3R1R2"/>
<dbReference type="GO" id="GO:0005884">
    <property type="term" value="C:actin filament"/>
    <property type="evidence" value="ECO:0007669"/>
    <property type="project" value="TreeGrafter"/>
</dbReference>
<protein>
    <submittedName>
        <fullName evidence="3">GAS2-like protein 1</fullName>
    </submittedName>
</protein>
<keyword evidence="4" id="KW-1185">Reference proteome</keyword>
<dbReference type="GO" id="GO:0005737">
    <property type="term" value="C:cytoplasm"/>
    <property type="evidence" value="ECO:0007669"/>
    <property type="project" value="TreeGrafter"/>
</dbReference>
<feature type="compositionally biased region" description="Polar residues" evidence="1">
    <location>
        <begin position="1"/>
        <end position="13"/>
    </location>
</feature>
<comment type="caution">
    <text evidence="3">The sequence shown here is derived from an EMBL/GenBank/DDBJ whole genome shotgun (WGS) entry which is preliminary data.</text>
</comment>
<evidence type="ECO:0000256" key="1">
    <source>
        <dbReference type="SAM" id="MobiDB-lite"/>
    </source>
</evidence>
<dbReference type="SMART" id="SM00033">
    <property type="entry name" value="CH"/>
    <property type="match status" value="1"/>
</dbReference>
<evidence type="ECO:0000313" key="3">
    <source>
        <dbReference type="EMBL" id="RWS17155.1"/>
    </source>
</evidence>